<comment type="caution">
    <text evidence="2">The sequence shown here is derived from an EMBL/GenBank/DDBJ whole genome shotgun (WGS) entry which is preliminary data.</text>
</comment>
<sequence length="418" mass="43775">MTNLHTRFEDLAGTSGPPTRLSADAVYIAAHRRRRRRQTTWTATGVLAGALALGVGLQMLRPAPEAPQPAQPTGGSVVSVAATDAKHLYAGVRTCPDDGCKIQLIGSDDGGRTWTVRQDDFGDGQVDAPAPGVLVHVTESEGDPSAQTGPKIVYTYHVSTDGGRTWRDLQAVGEAVAAVPANGWVQCSQTTLEQPCRLLAADPATGRLAPLADQPLLSIGLTAAAPGSPGTWITGHASTTDFRAAVALSHDRGRTWSLRTFGPASEENVAVSTVDGMTAYVVVSRVQSATEPAATAAGNTLEVLRTTDGGQTWASTDAGHSLPSVFGYIQQGDSYVSADGSHVVLSRDNDRQQWYVSNDNGATYRAGTPAGLGDHLTVSGTRPPVQTTVPGVYLAFDDRAAYTSADGLHWTRVAIEPV</sequence>
<evidence type="ECO:0000313" key="2">
    <source>
        <dbReference type="EMBL" id="GAA4256218.1"/>
    </source>
</evidence>
<reference evidence="3" key="1">
    <citation type="journal article" date="2019" name="Int. J. Syst. Evol. Microbiol.">
        <title>The Global Catalogue of Microorganisms (GCM) 10K type strain sequencing project: providing services to taxonomists for standard genome sequencing and annotation.</title>
        <authorList>
            <consortium name="The Broad Institute Genomics Platform"/>
            <consortium name="The Broad Institute Genome Sequencing Center for Infectious Disease"/>
            <person name="Wu L."/>
            <person name="Ma J."/>
        </authorList>
    </citation>
    <scope>NUCLEOTIDE SEQUENCE [LARGE SCALE GENOMIC DNA]</scope>
    <source>
        <strain evidence="3">JCM 17441</strain>
    </source>
</reference>
<keyword evidence="1" id="KW-0472">Membrane</keyword>
<gene>
    <name evidence="2" type="ORF">GCM10022255_068200</name>
</gene>
<organism evidence="2 3">
    <name type="scientific">Dactylosporangium darangshiense</name>
    <dbReference type="NCBI Taxonomy" id="579108"/>
    <lineage>
        <taxon>Bacteria</taxon>
        <taxon>Bacillati</taxon>
        <taxon>Actinomycetota</taxon>
        <taxon>Actinomycetes</taxon>
        <taxon>Micromonosporales</taxon>
        <taxon>Micromonosporaceae</taxon>
        <taxon>Dactylosporangium</taxon>
    </lineage>
</organism>
<dbReference type="SUPFAM" id="SSF110296">
    <property type="entry name" value="Oligoxyloglucan reducing end-specific cellobiohydrolase"/>
    <property type="match status" value="1"/>
</dbReference>
<dbReference type="CDD" id="cd15482">
    <property type="entry name" value="Sialidase_non-viral"/>
    <property type="match status" value="1"/>
</dbReference>
<keyword evidence="1" id="KW-1133">Transmembrane helix</keyword>
<evidence type="ECO:0000256" key="1">
    <source>
        <dbReference type="SAM" id="Phobius"/>
    </source>
</evidence>
<dbReference type="InterPro" id="IPR015943">
    <property type="entry name" value="WD40/YVTN_repeat-like_dom_sf"/>
</dbReference>
<feature type="transmembrane region" description="Helical" evidence="1">
    <location>
        <begin position="41"/>
        <end position="60"/>
    </location>
</feature>
<evidence type="ECO:0008006" key="4">
    <source>
        <dbReference type="Google" id="ProtNLM"/>
    </source>
</evidence>
<proteinExistence type="predicted"/>
<protein>
    <recommendedName>
        <fullName evidence="4">Exo-alpha-sialidase</fullName>
    </recommendedName>
</protein>
<dbReference type="Gene3D" id="2.130.10.10">
    <property type="entry name" value="YVTN repeat-like/Quinoprotein amine dehydrogenase"/>
    <property type="match status" value="2"/>
</dbReference>
<evidence type="ECO:0000313" key="3">
    <source>
        <dbReference type="Proteomes" id="UP001500620"/>
    </source>
</evidence>
<accession>A0ABP8DHI1</accession>
<dbReference type="RefSeq" id="WP_345133236.1">
    <property type="nucleotide sequence ID" value="NZ_BAABAT010000023.1"/>
</dbReference>
<dbReference type="EMBL" id="BAABAT010000023">
    <property type="protein sequence ID" value="GAA4256218.1"/>
    <property type="molecule type" value="Genomic_DNA"/>
</dbReference>
<name>A0ABP8DHI1_9ACTN</name>
<keyword evidence="1" id="KW-0812">Transmembrane</keyword>
<dbReference type="Proteomes" id="UP001500620">
    <property type="component" value="Unassembled WGS sequence"/>
</dbReference>
<keyword evidence="3" id="KW-1185">Reference proteome</keyword>